<dbReference type="EMBL" id="CP012543">
    <property type="protein sequence ID" value="QCD47525.1"/>
    <property type="molecule type" value="Genomic_DNA"/>
</dbReference>
<dbReference type="SUPFAM" id="SSF144064">
    <property type="entry name" value="Heme iron utilization protein-like"/>
    <property type="match status" value="1"/>
</dbReference>
<proteinExistence type="predicted"/>
<reference evidence="1 2" key="1">
    <citation type="submission" date="2016-07" db="EMBL/GenBank/DDBJ databases">
        <title>Comparative genomics of the Campylobacter concisus group.</title>
        <authorList>
            <person name="Miller W.G."/>
            <person name="Yee E."/>
            <person name="Chapman M.H."/>
            <person name="Huynh S."/>
            <person name="Bono J.L."/>
            <person name="On S.L.W."/>
            <person name="StLeger J."/>
            <person name="Foster G."/>
            <person name="Parker C.T."/>
        </authorList>
    </citation>
    <scope>NUCLEOTIDE SEQUENCE [LARGE SCALE GENOMIC DNA]</scope>
    <source>
        <strain evidence="1 2">ATCC 33238</strain>
    </source>
</reference>
<accession>A0A6G5QP86</accession>
<dbReference type="AlphaFoldDB" id="A0A6G5QP86"/>
<dbReference type="Gene3D" id="3.40.1570.10">
    <property type="entry name" value="HemS/ChuS/ChuX like domains"/>
    <property type="match status" value="1"/>
</dbReference>
<dbReference type="KEGG" id="crx:CRECT_1905"/>
<organism evidence="1 2">
    <name type="scientific">Campylobacter rectus</name>
    <name type="common">Wolinella recta</name>
    <dbReference type="NCBI Taxonomy" id="203"/>
    <lineage>
        <taxon>Bacteria</taxon>
        <taxon>Pseudomonadati</taxon>
        <taxon>Campylobacterota</taxon>
        <taxon>Epsilonproteobacteria</taxon>
        <taxon>Campylobacterales</taxon>
        <taxon>Campylobacteraceae</taxon>
        <taxon>Campylobacter</taxon>
    </lineage>
</organism>
<protein>
    <submittedName>
        <fullName evidence="1">Putative heme utilization carrier protein HutX</fullName>
    </submittedName>
</protein>
<dbReference type="InterPro" id="IPR053733">
    <property type="entry name" value="Heme_Transport_Util_sf"/>
</dbReference>
<evidence type="ECO:0000313" key="1">
    <source>
        <dbReference type="EMBL" id="QCD47525.1"/>
    </source>
</evidence>
<name>A0A6G5QP86_CAMRE</name>
<evidence type="ECO:0000313" key="2">
    <source>
        <dbReference type="Proteomes" id="UP000502377"/>
    </source>
</evidence>
<gene>
    <name evidence="1" type="ORF">CRECT_1905</name>
</gene>
<dbReference type="Pfam" id="PF06228">
    <property type="entry name" value="ChuX_HutX"/>
    <property type="match status" value="1"/>
</dbReference>
<sequence>MLKGIIISVQNSGLSGYLKASDIDKIFFVTQTFIGMLSKSVRFYDKNGENIFKIYIPTDENKKLLQAQKLN</sequence>
<dbReference type="RefSeq" id="WP_171992720.1">
    <property type="nucleotide sequence ID" value="NZ_CP012543.1"/>
</dbReference>
<dbReference type="InterPro" id="IPR010413">
    <property type="entry name" value="HutX-like"/>
</dbReference>
<dbReference type="Proteomes" id="UP000502377">
    <property type="component" value="Chromosome"/>
</dbReference>